<feature type="region of interest" description="Disordered" evidence="1">
    <location>
        <begin position="423"/>
        <end position="444"/>
    </location>
</feature>
<dbReference type="VEuPathDB" id="CryptoDB:Cvel_18332"/>
<sequence>MNYLFTLICLLVGLPLVAGKLHGKEKGARQSMEQLALRCEEKEGKQSGKRAAPAAAAPIRGLPGGPSFPPEPNSQIPTAFHTAPHVPTAFHTAPHVPTAFHTAPHVPTAFHKAPHVPTAFHTAPHVPTTHTAPYAPTVRKLQTRPSPVTLSQTSPSGVSSLSAPPSTISRAPAPLPKVLPESAFPPNAPRVETADTKTWHAGRPASRAPLYVSVSVCPVVAERIAAATAKLRNQILGVSRTLREKPREYASSLAVCQWVLKLLKGTFPSAEEAAALRDKLESEPSLLREWLGKGGKSKLLRGAVRDLWRVSSGITPLPLPERFGGPVRFPQSLWSLECLHVFVSTAPDARFTQMERYLASHFALFAKVVVDRFALPPLALFPSVLSPQAEPLLQLVEEEEEGGGKKEVELIRSTSSHALRRIDSHVPTETTGAEGLSDEEEEAEGGGAWVCCPSADRHVREGEGEGKNEEREVFWDLEAGLGPSAVF</sequence>
<evidence type="ECO:0000313" key="3">
    <source>
        <dbReference type="EMBL" id="CEM16978.1"/>
    </source>
</evidence>
<proteinExistence type="predicted"/>
<evidence type="ECO:0000256" key="1">
    <source>
        <dbReference type="SAM" id="MobiDB-lite"/>
    </source>
</evidence>
<feature type="compositionally biased region" description="Polar residues" evidence="1">
    <location>
        <begin position="143"/>
        <end position="169"/>
    </location>
</feature>
<dbReference type="AlphaFoldDB" id="A0A0G4FS58"/>
<reference evidence="3" key="1">
    <citation type="submission" date="2014-11" db="EMBL/GenBank/DDBJ databases">
        <authorList>
            <person name="Otto D Thomas"/>
            <person name="Naeem Raeece"/>
        </authorList>
    </citation>
    <scope>NUCLEOTIDE SEQUENCE</scope>
</reference>
<evidence type="ECO:0000256" key="2">
    <source>
        <dbReference type="SAM" id="SignalP"/>
    </source>
</evidence>
<feature type="region of interest" description="Disordered" evidence="1">
    <location>
        <begin position="143"/>
        <end position="191"/>
    </location>
</feature>
<feature type="region of interest" description="Disordered" evidence="1">
    <location>
        <begin position="40"/>
        <end position="70"/>
    </location>
</feature>
<accession>A0A0G4FS58</accession>
<name>A0A0G4FS58_9ALVE</name>
<feature type="signal peptide" evidence="2">
    <location>
        <begin position="1"/>
        <end position="19"/>
    </location>
</feature>
<keyword evidence="2" id="KW-0732">Signal</keyword>
<feature type="chain" id="PRO_5005188994" evidence="2">
    <location>
        <begin position="20"/>
        <end position="487"/>
    </location>
</feature>
<protein>
    <submittedName>
        <fullName evidence="3">Uncharacterized protein</fullName>
    </submittedName>
</protein>
<dbReference type="EMBL" id="CDMZ01000566">
    <property type="protein sequence ID" value="CEM16978.1"/>
    <property type="molecule type" value="Genomic_DNA"/>
</dbReference>
<gene>
    <name evidence="3" type="ORF">Cvel_18332</name>
</gene>
<organism evidence="3">
    <name type="scientific">Chromera velia CCMP2878</name>
    <dbReference type="NCBI Taxonomy" id="1169474"/>
    <lineage>
        <taxon>Eukaryota</taxon>
        <taxon>Sar</taxon>
        <taxon>Alveolata</taxon>
        <taxon>Colpodellida</taxon>
        <taxon>Chromeraceae</taxon>
        <taxon>Chromera</taxon>
    </lineage>
</organism>